<dbReference type="Proteomes" id="UP000230179">
    <property type="component" value="Unassembled WGS sequence"/>
</dbReference>
<dbReference type="EMBL" id="PFBL01000009">
    <property type="protein sequence ID" value="PIR83283.1"/>
    <property type="molecule type" value="Genomic_DNA"/>
</dbReference>
<dbReference type="Pfam" id="PF13238">
    <property type="entry name" value="AAA_18"/>
    <property type="match status" value="1"/>
</dbReference>
<evidence type="ECO:0000313" key="2">
    <source>
        <dbReference type="Proteomes" id="UP000230179"/>
    </source>
</evidence>
<reference evidence="2" key="1">
    <citation type="submission" date="2017-09" db="EMBL/GenBank/DDBJ databases">
        <title>Depth-based differentiation of microbial function through sediment-hosted aquifers and enrichment of novel symbionts in the deep terrestrial subsurface.</title>
        <authorList>
            <person name="Probst A.J."/>
            <person name="Ladd B."/>
            <person name="Jarett J.K."/>
            <person name="Geller-Mcgrath D.E."/>
            <person name="Sieber C.M.K."/>
            <person name="Emerson J.B."/>
            <person name="Anantharaman K."/>
            <person name="Thomas B.C."/>
            <person name="Malmstrom R."/>
            <person name="Stieglmeier M."/>
            <person name="Klingl A."/>
            <person name="Woyke T."/>
            <person name="Ryan C.M."/>
            <person name="Banfield J.F."/>
        </authorList>
    </citation>
    <scope>NUCLEOTIDE SEQUENCE [LARGE SCALE GENOMIC DNA]</scope>
</reference>
<proteinExistence type="predicted"/>
<dbReference type="PANTHER" id="PTHR41930">
    <property type="entry name" value="UPF0200 PROTEIN MJ1399"/>
    <property type="match status" value="1"/>
</dbReference>
<dbReference type="AlphaFoldDB" id="A0A2H0UA37"/>
<dbReference type="PANTHER" id="PTHR41930:SF1">
    <property type="entry name" value="DEPHOSPHO-COA KINASE"/>
    <property type="match status" value="1"/>
</dbReference>
<organism evidence="1 2">
    <name type="scientific">Candidatus Kaiserbacteria bacterium CG10_big_fil_rev_8_21_14_0_10_56_12</name>
    <dbReference type="NCBI Taxonomy" id="1974611"/>
    <lineage>
        <taxon>Bacteria</taxon>
        <taxon>Candidatus Kaiseribacteriota</taxon>
    </lineage>
</organism>
<comment type="caution">
    <text evidence="1">The sequence shown here is derived from an EMBL/GenBank/DDBJ whole genome shotgun (WGS) entry which is preliminary data.</text>
</comment>
<name>A0A2H0UA37_9BACT</name>
<gene>
    <name evidence="1" type="ORF">COU19_01255</name>
</gene>
<evidence type="ECO:0000313" key="1">
    <source>
        <dbReference type="EMBL" id="PIR83283.1"/>
    </source>
</evidence>
<evidence type="ECO:0008006" key="3">
    <source>
        <dbReference type="Google" id="ProtNLM"/>
    </source>
</evidence>
<protein>
    <recommendedName>
        <fullName evidence="3">Dephospho-CoA kinase</fullName>
    </recommendedName>
</protein>
<dbReference type="Gene3D" id="3.40.50.300">
    <property type="entry name" value="P-loop containing nucleotide triphosphate hydrolases"/>
    <property type="match status" value="1"/>
</dbReference>
<dbReference type="SUPFAM" id="SSF52540">
    <property type="entry name" value="P-loop containing nucleoside triphosphate hydrolases"/>
    <property type="match status" value="1"/>
</dbReference>
<accession>A0A2H0UA37</accession>
<dbReference type="InterPro" id="IPR027417">
    <property type="entry name" value="P-loop_NTPase"/>
</dbReference>
<sequence>MIIGVTGTDGGGKGAVVDYLVGKKGFVHCSARALWTAEIERRGLEPTRANMRTVANSLRAEHGDDFLVTEFLRQAEETGWDDVVIESLRAIAETETLKKRGGILLSVDADQKLRYERIQARASATDQVSFDEFVEHEKLEMNDPDPHGMQKAKVMAMADYTLENNGTLEELHQQIERALAEIKK</sequence>